<reference evidence="3" key="1">
    <citation type="submission" date="2022-05" db="EMBL/GenBank/DDBJ databases">
        <title>Sphingomonas sp. strain RMG20 Genome sequencing and assembly.</title>
        <authorList>
            <person name="Kim I."/>
        </authorList>
    </citation>
    <scope>NUCLEOTIDE SEQUENCE</scope>
    <source>
        <strain evidence="3">RMG20</strain>
    </source>
</reference>
<feature type="transmembrane region" description="Helical" evidence="1">
    <location>
        <begin position="12"/>
        <end position="32"/>
    </location>
</feature>
<dbReference type="GO" id="GO:0016746">
    <property type="term" value="F:acyltransferase activity"/>
    <property type="evidence" value="ECO:0007669"/>
    <property type="project" value="UniProtKB-KW"/>
</dbReference>
<keyword evidence="1" id="KW-1133">Transmembrane helix</keyword>
<keyword evidence="3" id="KW-0808">Transferase</keyword>
<feature type="transmembrane region" description="Helical" evidence="1">
    <location>
        <begin position="141"/>
        <end position="162"/>
    </location>
</feature>
<evidence type="ECO:0000313" key="4">
    <source>
        <dbReference type="Proteomes" id="UP001055580"/>
    </source>
</evidence>
<feature type="transmembrane region" description="Helical" evidence="1">
    <location>
        <begin position="280"/>
        <end position="298"/>
    </location>
</feature>
<dbReference type="EMBL" id="CP098401">
    <property type="protein sequence ID" value="URW74620.1"/>
    <property type="molecule type" value="Genomic_DNA"/>
</dbReference>
<dbReference type="RefSeq" id="WP_250749247.1">
    <property type="nucleotide sequence ID" value="NZ_CP098401.1"/>
</dbReference>
<dbReference type="Pfam" id="PF01757">
    <property type="entry name" value="Acyl_transf_3"/>
    <property type="match status" value="1"/>
</dbReference>
<evidence type="ECO:0000259" key="2">
    <source>
        <dbReference type="Pfam" id="PF01757"/>
    </source>
</evidence>
<gene>
    <name evidence="3" type="ORF">M9980_08520</name>
</gene>
<feature type="transmembrane region" description="Helical" evidence="1">
    <location>
        <begin position="310"/>
        <end position="330"/>
    </location>
</feature>
<organism evidence="3 4">
    <name type="scientific">Sphingomonas donggukensis</name>
    <dbReference type="NCBI Taxonomy" id="2949093"/>
    <lineage>
        <taxon>Bacteria</taxon>
        <taxon>Pseudomonadati</taxon>
        <taxon>Pseudomonadota</taxon>
        <taxon>Alphaproteobacteria</taxon>
        <taxon>Sphingomonadales</taxon>
        <taxon>Sphingomonadaceae</taxon>
        <taxon>Sphingomonas</taxon>
    </lineage>
</organism>
<dbReference type="Proteomes" id="UP001055580">
    <property type="component" value="Chromosome"/>
</dbReference>
<name>A0ABY4TS15_9SPHN</name>
<dbReference type="InterPro" id="IPR050623">
    <property type="entry name" value="Glucan_succinyl_AcylTrfase"/>
</dbReference>
<keyword evidence="4" id="KW-1185">Reference proteome</keyword>
<protein>
    <submittedName>
        <fullName evidence="3">Acyltransferase</fullName>
    </submittedName>
</protein>
<feature type="transmembrane region" description="Helical" evidence="1">
    <location>
        <begin position="174"/>
        <end position="195"/>
    </location>
</feature>
<feature type="transmembrane region" description="Helical" evidence="1">
    <location>
        <begin position="215"/>
        <end position="235"/>
    </location>
</feature>
<sequence length="387" mass="43539">MARHYGMDWLRIGAFAILILYHIGMVFVAWPFHAKVAPTIDWVAIPMLAISPWRLTLLFLVSGYASRALLRRWRSAGSFVVHRSWRLLVPLAFGILVIVPPQSWVELTTQHGYTASYWHFLTHDYFRFGMLDGLVLPTWNHLWFVAYLWLYTVVLGVLVALPTPPRAQAAFDRVFGGIGVLTLPILWLFATQVVVFQRWSDSHDVWNDGVAHLAYFPAFLFGYGLAGSDAAMAAMVRWWKPAAFLAIASYAVTVVIEVAYPGLARPPQWVSDLSVWARQPHTWAAIVALIGVAEAYLNRDHRWRPMLTEAVFPFYIIHQTAIVVGVWWLLPLALPAAAEFGALTLITIAACWVFYLGGREIGWARPLIGLRPKVATPAQPATTEPTL</sequence>
<keyword evidence="1" id="KW-0472">Membrane</keyword>
<feature type="transmembrane region" description="Helical" evidence="1">
    <location>
        <begin position="44"/>
        <end position="66"/>
    </location>
</feature>
<feature type="transmembrane region" description="Helical" evidence="1">
    <location>
        <begin position="87"/>
        <end position="105"/>
    </location>
</feature>
<keyword evidence="3" id="KW-0012">Acyltransferase</keyword>
<dbReference type="InterPro" id="IPR002656">
    <property type="entry name" value="Acyl_transf_3_dom"/>
</dbReference>
<feature type="transmembrane region" description="Helical" evidence="1">
    <location>
        <begin position="336"/>
        <end position="357"/>
    </location>
</feature>
<keyword evidence="1" id="KW-0812">Transmembrane</keyword>
<proteinExistence type="predicted"/>
<feature type="transmembrane region" description="Helical" evidence="1">
    <location>
        <begin position="242"/>
        <end position="260"/>
    </location>
</feature>
<evidence type="ECO:0000313" key="3">
    <source>
        <dbReference type="EMBL" id="URW74620.1"/>
    </source>
</evidence>
<dbReference type="PANTHER" id="PTHR36927">
    <property type="entry name" value="BLR4337 PROTEIN"/>
    <property type="match status" value="1"/>
</dbReference>
<accession>A0ABY4TS15</accession>
<dbReference type="PANTHER" id="PTHR36927:SF3">
    <property type="entry name" value="GLUCANS BIOSYNTHESIS PROTEIN C"/>
    <property type="match status" value="1"/>
</dbReference>
<evidence type="ECO:0000256" key="1">
    <source>
        <dbReference type="SAM" id="Phobius"/>
    </source>
</evidence>
<feature type="domain" description="Acyltransferase 3" evidence="2">
    <location>
        <begin position="5"/>
        <end position="355"/>
    </location>
</feature>